<organism evidence="1 2">
    <name type="scientific">Delitschia confertaspora ATCC 74209</name>
    <dbReference type="NCBI Taxonomy" id="1513339"/>
    <lineage>
        <taxon>Eukaryota</taxon>
        <taxon>Fungi</taxon>
        <taxon>Dikarya</taxon>
        <taxon>Ascomycota</taxon>
        <taxon>Pezizomycotina</taxon>
        <taxon>Dothideomycetes</taxon>
        <taxon>Pleosporomycetidae</taxon>
        <taxon>Pleosporales</taxon>
        <taxon>Delitschiaceae</taxon>
        <taxon>Delitschia</taxon>
    </lineage>
</organism>
<proteinExistence type="predicted"/>
<sequence length="165" mass="19056">MLISEPCKAYIYICEHYGKDLLAEFSPHWTLRAEHGPVIMFESQRNIKAEAFRVILVNGRTHLQFEEDVLLEKEVQSKEDIQLKKNVWLCEDVQPKENVQFDGHDNDAHKTNFSQKAEIGTIRENAMLDDDEREGELIDDANVDNTDDAARWDCAAFQGMLSQLM</sequence>
<protein>
    <submittedName>
        <fullName evidence="1">Uncharacterized protein</fullName>
    </submittedName>
</protein>
<accession>A0A9P4JJJ4</accession>
<gene>
    <name evidence="1" type="ORF">GQ43DRAFT_473791</name>
</gene>
<evidence type="ECO:0000313" key="2">
    <source>
        <dbReference type="Proteomes" id="UP000799536"/>
    </source>
</evidence>
<keyword evidence="2" id="KW-1185">Reference proteome</keyword>
<dbReference type="AlphaFoldDB" id="A0A9P4JJJ4"/>
<evidence type="ECO:0000313" key="1">
    <source>
        <dbReference type="EMBL" id="KAF2199271.1"/>
    </source>
</evidence>
<reference evidence="1" key="1">
    <citation type="journal article" date="2020" name="Stud. Mycol.">
        <title>101 Dothideomycetes genomes: a test case for predicting lifestyles and emergence of pathogens.</title>
        <authorList>
            <person name="Haridas S."/>
            <person name="Albert R."/>
            <person name="Binder M."/>
            <person name="Bloem J."/>
            <person name="Labutti K."/>
            <person name="Salamov A."/>
            <person name="Andreopoulos B."/>
            <person name="Baker S."/>
            <person name="Barry K."/>
            <person name="Bills G."/>
            <person name="Bluhm B."/>
            <person name="Cannon C."/>
            <person name="Castanera R."/>
            <person name="Culley D."/>
            <person name="Daum C."/>
            <person name="Ezra D."/>
            <person name="Gonzalez J."/>
            <person name="Henrissat B."/>
            <person name="Kuo A."/>
            <person name="Liang C."/>
            <person name="Lipzen A."/>
            <person name="Lutzoni F."/>
            <person name="Magnuson J."/>
            <person name="Mondo S."/>
            <person name="Nolan M."/>
            <person name="Ohm R."/>
            <person name="Pangilinan J."/>
            <person name="Park H.-J."/>
            <person name="Ramirez L."/>
            <person name="Alfaro M."/>
            <person name="Sun H."/>
            <person name="Tritt A."/>
            <person name="Yoshinaga Y."/>
            <person name="Zwiers L.-H."/>
            <person name="Turgeon B."/>
            <person name="Goodwin S."/>
            <person name="Spatafora J."/>
            <person name="Crous P."/>
            <person name="Grigoriev I."/>
        </authorList>
    </citation>
    <scope>NUCLEOTIDE SEQUENCE</scope>
    <source>
        <strain evidence="1">ATCC 74209</strain>
    </source>
</reference>
<dbReference type="EMBL" id="ML994086">
    <property type="protein sequence ID" value="KAF2199271.1"/>
    <property type="molecule type" value="Genomic_DNA"/>
</dbReference>
<name>A0A9P4JJJ4_9PLEO</name>
<dbReference type="Proteomes" id="UP000799536">
    <property type="component" value="Unassembled WGS sequence"/>
</dbReference>
<comment type="caution">
    <text evidence="1">The sequence shown here is derived from an EMBL/GenBank/DDBJ whole genome shotgun (WGS) entry which is preliminary data.</text>
</comment>